<dbReference type="AlphaFoldDB" id="A0A4Y9YRJ1"/>
<comment type="caution">
    <text evidence="5">The sequence shown here is derived from an EMBL/GenBank/DDBJ whole genome shotgun (WGS) entry which is preliminary data.</text>
</comment>
<sequence>MATADIIVLGATGFTGRLIVDYLAHHPQRASFTFSVAGRSLAKLVALRQRYALDHTVKFYPMDVSKQEQVEEAVKSARVVISTVGPFMYWGETVLKACLKHRRHYVDLCGETAWIREMVLKYDYVAAKAGVLLIPSCGFDSVPADLTVYLANKTLKATAGPQASLGDSLSVYRAKGGFSGGTQASLMAIVENVPIDKLQEASVDYALAPATGKPGVKGRLWYEIPFSDSKRYAMQFFMASANRAIVQRSWGLNTVAAAATAAKSASPGEQEELSRAQYGAEFTYDECMERWSAKGALGRLSVASASLMFVVTMAMLLLFPPVRWLFKRFGIPPGQGPSKEKMQTGFFEITNYSKSVPAPGAPEVHIKTAIHGRGDPGYLLSANNTPSHAPQTALGAPRRPKKEGDITLIFGGLEGEQVVLPERFAEMKRQLVRNPQLIEARWRSVLKELEKEVRVISQKGSEVVPQIPYSDVANGLSVEQIREIKERGVVIVRGGVPREEALGWKQSIREYIAANRDRVKGAPADNIVFYELYQSPAQPRPLPSLQCIVPRHCPRSAAARCPTLPGSRRTPRWGIHGPRARSHRVRASPGDA</sequence>
<dbReference type="GO" id="GO:0009247">
    <property type="term" value="P:glycolipid biosynthetic process"/>
    <property type="evidence" value="ECO:0007669"/>
    <property type="project" value="TreeGrafter"/>
</dbReference>
<evidence type="ECO:0000259" key="4">
    <source>
        <dbReference type="Pfam" id="PF03435"/>
    </source>
</evidence>
<dbReference type="Gene3D" id="2.60.120.330">
    <property type="entry name" value="B-lactam Antibiotic, Isopenicillin N Synthase, Chain"/>
    <property type="match status" value="1"/>
</dbReference>
<dbReference type="SUPFAM" id="SSF51197">
    <property type="entry name" value="Clavaminate synthase-like"/>
    <property type="match status" value="1"/>
</dbReference>
<keyword evidence="3" id="KW-1133">Transmembrane helix</keyword>
<evidence type="ECO:0000256" key="3">
    <source>
        <dbReference type="SAM" id="Phobius"/>
    </source>
</evidence>
<keyword evidence="3" id="KW-0472">Membrane</keyword>
<gene>
    <name evidence="5" type="ORF">EVJ58_g2694</name>
</gene>
<dbReference type="GO" id="GO:0005811">
    <property type="term" value="C:lipid droplet"/>
    <property type="evidence" value="ECO:0007669"/>
    <property type="project" value="TreeGrafter"/>
</dbReference>
<dbReference type="Gene3D" id="3.40.50.720">
    <property type="entry name" value="NAD(P)-binding Rossmann-like Domain"/>
    <property type="match status" value="1"/>
</dbReference>
<dbReference type="Pfam" id="PF03435">
    <property type="entry name" value="Sacchrp_dh_NADP"/>
    <property type="match status" value="1"/>
</dbReference>
<evidence type="ECO:0000256" key="2">
    <source>
        <dbReference type="SAM" id="MobiDB-lite"/>
    </source>
</evidence>
<feature type="transmembrane region" description="Helical" evidence="3">
    <location>
        <begin position="296"/>
        <end position="319"/>
    </location>
</feature>
<dbReference type="InterPro" id="IPR051276">
    <property type="entry name" value="Saccharopine_DH-like_oxidrdct"/>
</dbReference>
<dbReference type="PANTHER" id="PTHR12286">
    <property type="entry name" value="SACCHAROPINE DEHYDROGENASE-LIKE OXIDOREDUCTASE"/>
    <property type="match status" value="1"/>
</dbReference>
<evidence type="ECO:0000256" key="1">
    <source>
        <dbReference type="ARBA" id="ARBA00038048"/>
    </source>
</evidence>
<keyword evidence="3" id="KW-0812">Transmembrane</keyword>
<reference evidence="5 6" key="1">
    <citation type="submission" date="2019-01" db="EMBL/GenBank/DDBJ databases">
        <title>Genome sequencing of the rare red list fungi Fomitopsis rosea.</title>
        <authorList>
            <person name="Buettner E."/>
            <person name="Kellner H."/>
        </authorList>
    </citation>
    <scope>NUCLEOTIDE SEQUENCE [LARGE SCALE GENOMIC DNA]</scope>
    <source>
        <strain evidence="5 6">DSM 105464</strain>
    </source>
</reference>
<accession>A0A4Y9YRJ1</accession>
<dbReference type="InterPro" id="IPR005097">
    <property type="entry name" value="Sacchrp_dh_NADP-bd"/>
</dbReference>
<dbReference type="PANTHER" id="PTHR12286:SF5">
    <property type="entry name" value="SACCHAROPINE DEHYDROGENASE-LIKE OXIDOREDUCTASE"/>
    <property type="match status" value="1"/>
</dbReference>
<evidence type="ECO:0000313" key="6">
    <source>
        <dbReference type="Proteomes" id="UP000298390"/>
    </source>
</evidence>
<evidence type="ECO:0000313" key="5">
    <source>
        <dbReference type="EMBL" id="TFY64317.1"/>
    </source>
</evidence>
<feature type="domain" description="Saccharopine dehydrogenase NADP binding" evidence="4">
    <location>
        <begin position="6"/>
        <end position="133"/>
    </location>
</feature>
<name>A0A4Y9YRJ1_9APHY</name>
<feature type="region of interest" description="Disordered" evidence="2">
    <location>
        <begin position="560"/>
        <end position="592"/>
    </location>
</feature>
<dbReference type="InterPro" id="IPR036291">
    <property type="entry name" value="NAD(P)-bd_dom_sf"/>
</dbReference>
<dbReference type="EMBL" id="SEKV01000102">
    <property type="protein sequence ID" value="TFY64317.1"/>
    <property type="molecule type" value="Genomic_DNA"/>
</dbReference>
<dbReference type="GO" id="GO:0005886">
    <property type="term" value="C:plasma membrane"/>
    <property type="evidence" value="ECO:0007669"/>
    <property type="project" value="TreeGrafter"/>
</dbReference>
<dbReference type="Pfam" id="PF07350">
    <property type="entry name" value="Gig2-like"/>
    <property type="match status" value="1"/>
</dbReference>
<proteinExistence type="inferred from homology"/>
<protein>
    <recommendedName>
        <fullName evidence="4">Saccharopine dehydrogenase NADP binding domain-containing protein</fullName>
    </recommendedName>
</protein>
<dbReference type="GO" id="GO:0005739">
    <property type="term" value="C:mitochondrion"/>
    <property type="evidence" value="ECO:0007669"/>
    <property type="project" value="TreeGrafter"/>
</dbReference>
<dbReference type="InterPro" id="IPR010856">
    <property type="entry name" value="Gig2-like"/>
</dbReference>
<organism evidence="5 6">
    <name type="scientific">Rhodofomes roseus</name>
    <dbReference type="NCBI Taxonomy" id="34475"/>
    <lineage>
        <taxon>Eukaryota</taxon>
        <taxon>Fungi</taxon>
        <taxon>Dikarya</taxon>
        <taxon>Basidiomycota</taxon>
        <taxon>Agaricomycotina</taxon>
        <taxon>Agaricomycetes</taxon>
        <taxon>Polyporales</taxon>
        <taxon>Rhodofomes</taxon>
    </lineage>
</organism>
<comment type="similarity">
    <text evidence="1">Belongs to the saccharopine dehydrogenase family.</text>
</comment>
<dbReference type="Proteomes" id="UP000298390">
    <property type="component" value="Unassembled WGS sequence"/>
</dbReference>
<dbReference type="SUPFAM" id="SSF51735">
    <property type="entry name" value="NAD(P)-binding Rossmann-fold domains"/>
    <property type="match status" value="1"/>
</dbReference>
<dbReference type="InterPro" id="IPR027443">
    <property type="entry name" value="IPNS-like_sf"/>
</dbReference>